<evidence type="ECO:0000313" key="3">
    <source>
        <dbReference type="Proteomes" id="UP001140206"/>
    </source>
</evidence>
<dbReference type="Proteomes" id="UP001140206">
    <property type="component" value="Chromosome 4"/>
</dbReference>
<organism evidence="2 3">
    <name type="scientific">Rhynchospora pubera</name>
    <dbReference type="NCBI Taxonomy" id="906938"/>
    <lineage>
        <taxon>Eukaryota</taxon>
        <taxon>Viridiplantae</taxon>
        <taxon>Streptophyta</taxon>
        <taxon>Embryophyta</taxon>
        <taxon>Tracheophyta</taxon>
        <taxon>Spermatophyta</taxon>
        <taxon>Magnoliopsida</taxon>
        <taxon>Liliopsida</taxon>
        <taxon>Poales</taxon>
        <taxon>Cyperaceae</taxon>
        <taxon>Cyperoideae</taxon>
        <taxon>Rhynchosporeae</taxon>
        <taxon>Rhynchospora</taxon>
    </lineage>
</organism>
<dbReference type="InterPro" id="IPR001810">
    <property type="entry name" value="F-box_dom"/>
</dbReference>
<proteinExistence type="predicted"/>
<dbReference type="PANTHER" id="PTHR31900">
    <property type="entry name" value="F-BOX/RNI SUPERFAMILY PROTEIN-RELATED"/>
    <property type="match status" value="1"/>
</dbReference>
<feature type="domain" description="F-box" evidence="1">
    <location>
        <begin position="3"/>
        <end position="52"/>
    </location>
</feature>
<gene>
    <name evidence="2" type="ORF">LUZ62_076051</name>
</gene>
<dbReference type="Pfam" id="PF00646">
    <property type="entry name" value="F-box"/>
    <property type="match status" value="1"/>
</dbReference>
<dbReference type="Gene3D" id="3.80.10.10">
    <property type="entry name" value="Ribonuclease Inhibitor"/>
    <property type="match status" value="1"/>
</dbReference>
<dbReference type="SUPFAM" id="SSF81383">
    <property type="entry name" value="F-box domain"/>
    <property type="match status" value="1"/>
</dbReference>
<dbReference type="PANTHER" id="PTHR31900:SF30">
    <property type="entry name" value="SUPERFAMILY PROTEIN, PUTATIVE-RELATED"/>
    <property type="match status" value="1"/>
</dbReference>
<dbReference type="InterPro" id="IPR055357">
    <property type="entry name" value="LRR_At1g61320_AtMIF1"/>
</dbReference>
<dbReference type="InterPro" id="IPR053781">
    <property type="entry name" value="F-box_AtFBL13-like"/>
</dbReference>
<protein>
    <submittedName>
        <fullName evidence="2">F-box/RNI-like/FBD-like domains-containing protein</fullName>
    </submittedName>
</protein>
<dbReference type="InterPro" id="IPR036047">
    <property type="entry name" value="F-box-like_dom_sf"/>
</dbReference>
<dbReference type="InterPro" id="IPR032675">
    <property type="entry name" value="LRR_dom_sf"/>
</dbReference>
<dbReference type="CDD" id="cd22160">
    <property type="entry name" value="F-box_AtFBL13-like"/>
    <property type="match status" value="1"/>
</dbReference>
<dbReference type="AlphaFoldDB" id="A0AAV8DF14"/>
<dbReference type="InterPro" id="IPR050232">
    <property type="entry name" value="FBL13/AtMIF1-like"/>
</dbReference>
<sequence length="414" mass="47628">MQDDYFSNIPDELIVSVLSFLNTHEAARTSLLARRFRHLWKSSLSINIFSTQIGKFVAMADRAILQRNPVEPLLNLRLFNAFIPNKSLPVSLISSCLIKACNLDLRHLIIHDSMLDLEPILPIIFSIHSLESLRLDSYKLSKEYSFPSATMLRCLKSLRFFVFQVSSAKFNRLLLELCCLEDLHLEMMIERVFSISSQTIRRLKLTRNPRTVYLELSTPSLELLHYESDRVPCIRGDTPSLRKVVFKFDDVTGKDVNAMVGLLKYISHAEELTLKIKEDKDEMYPFSILLEPGKIAATFSRLKHLDVTACFHKFNLQDVVTLLHHSPALESVMLVHKAAASCNNFGANKRKKKDWASKLPLNADGNRCYAYFLDLHLGKNSEEFMKLLNKKFTPKRQRMKPQSKKCTFLKNRGC</sequence>
<evidence type="ECO:0000259" key="1">
    <source>
        <dbReference type="PROSITE" id="PS50181"/>
    </source>
</evidence>
<dbReference type="PROSITE" id="PS50181">
    <property type="entry name" value="FBOX"/>
    <property type="match status" value="1"/>
</dbReference>
<dbReference type="EMBL" id="JAMFTS010000004">
    <property type="protein sequence ID" value="KAJ4765676.1"/>
    <property type="molecule type" value="Genomic_DNA"/>
</dbReference>
<dbReference type="SUPFAM" id="SSF52047">
    <property type="entry name" value="RNI-like"/>
    <property type="match status" value="1"/>
</dbReference>
<comment type="caution">
    <text evidence="2">The sequence shown here is derived from an EMBL/GenBank/DDBJ whole genome shotgun (WGS) entry which is preliminary data.</text>
</comment>
<keyword evidence="3" id="KW-1185">Reference proteome</keyword>
<accession>A0AAV8DF14</accession>
<dbReference type="Pfam" id="PF23622">
    <property type="entry name" value="LRR_At1g61320_AtMIF1"/>
    <property type="match status" value="1"/>
</dbReference>
<reference evidence="2" key="1">
    <citation type="submission" date="2022-08" db="EMBL/GenBank/DDBJ databases">
        <authorList>
            <person name="Marques A."/>
        </authorList>
    </citation>
    <scope>NUCLEOTIDE SEQUENCE</scope>
    <source>
        <strain evidence="2">RhyPub2mFocal</strain>
        <tissue evidence="2">Leaves</tissue>
    </source>
</reference>
<evidence type="ECO:0000313" key="2">
    <source>
        <dbReference type="EMBL" id="KAJ4765676.1"/>
    </source>
</evidence>
<name>A0AAV8DF14_9POAL</name>